<evidence type="ECO:0000256" key="5">
    <source>
        <dbReference type="ARBA" id="ARBA00022777"/>
    </source>
</evidence>
<keyword evidence="9" id="KW-0812">Transmembrane</keyword>
<dbReference type="RefSeq" id="WP_190060409.1">
    <property type="nucleotide sequence ID" value="NZ_BMWH01000032.1"/>
</dbReference>
<dbReference type="PROSITE" id="PS00107">
    <property type="entry name" value="PROTEIN_KINASE_ATP"/>
    <property type="match status" value="1"/>
</dbReference>
<proteinExistence type="predicted"/>
<dbReference type="GO" id="GO:0004674">
    <property type="term" value="F:protein serine/threonine kinase activity"/>
    <property type="evidence" value="ECO:0007669"/>
    <property type="project" value="UniProtKB-KW"/>
</dbReference>
<feature type="region of interest" description="Disordered" evidence="8">
    <location>
        <begin position="518"/>
        <end position="539"/>
    </location>
</feature>
<organism evidence="11 12">
    <name type="scientific">Streptomyces echinoruber</name>
    <dbReference type="NCBI Taxonomy" id="68898"/>
    <lineage>
        <taxon>Bacteria</taxon>
        <taxon>Bacillati</taxon>
        <taxon>Actinomycetota</taxon>
        <taxon>Actinomycetes</taxon>
        <taxon>Kitasatosporales</taxon>
        <taxon>Streptomycetaceae</taxon>
        <taxon>Streptomyces</taxon>
    </lineage>
</organism>
<sequence length="539" mass="55902">MSEPPSGERVVAGRYRLLSRLGEGGMGTVWRARDEVLRREVAIKEVRAPAGLPEPEVERLYTRLEREAWAAARVAHPNVVTVYDVATDGGRPWIVMELVRGVSLADVLEAQGPLDPRRAAHIGAEVLAALRAAHAAGVLHRDVKPGNVLLANDGRVVLTDFGIARVEGSSALTMTGEVIGSPEFLAPERALGRRPGPESDLWSLGVLLYAAVEGVSPFRQDTPLSTLRAVVDEELPPPRRAGPLAGVIEGLLRKDPAERLPADRAEEALRAVGAGGSPRADTVGPYAPTAPLPSGQPPTRPYPAPSARSRSARPHPADPAPAAPPERRDRRTAVVLVAGLVALALALAGLTYALLHHENTGDAAGGGSSRSGAVLSPSPAPRTTPRTTNLSPTSGISGTSGNSASHTASAQSVTVTVTGARTEYDGACPPPRAQAPSFTATFTVGRLPAHVSYRWVAKGGAVADGGWRTLSFPAGGGRSRQERVAVTTYSKGGTLRDAVGVEVRDPVRARSNTVPFSVTCASETPTGGASGSASASASP</sequence>
<dbReference type="Proteomes" id="UP000623010">
    <property type="component" value="Unassembled WGS sequence"/>
</dbReference>
<dbReference type="InterPro" id="IPR008271">
    <property type="entry name" value="Ser/Thr_kinase_AS"/>
</dbReference>
<dbReference type="PANTHER" id="PTHR43289">
    <property type="entry name" value="MITOGEN-ACTIVATED PROTEIN KINASE KINASE KINASE 20-RELATED"/>
    <property type="match status" value="1"/>
</dbReference>
<feature type="binding site" evidence="7">
    <location>
        <position position="44"/>
    </location>
    <ligand>
        <name>ATP</name>
        <dbReference type="ChEBI" id="CHEBI:30616"/>
    </ligand>
</feature>
<evidence type="ECO:0000256" key="8">
    <source>
        <dbReference type="SAM" id="MobiDB-lite"/>
    </source>
</evidence>
<evidence type="ECO:0000256" key="2">
    <source>
        <dbReference type="ARBA" id="ARBA00022527"/>
    </source>
</evidence>
<evidence type="ECO:0000313" key="11">
    <source>
        <dbReference type="EMBL" id="GHA10934.1"/>
    </source>
</evidence>
<dbReference type="GO" id="GO:0005524">
    <property type="term" value="F:ATP binding"/>
    <property type="evidence" value="ECO:0007669"/>
    <property type="project" value="UniProtKB-UniRule"/>
</dbReference>
<feature type="compositionally biased region" description="Low complexity" evidence="8">
    <location>
        <begin position="403"/>
        <end position="413"/>
    </location>
</feature>
<dbReference type="InterPro" id="IPR000719">
    <property type="entry name" value="Prot_kinase_dom"/>
</dbReference>
<dbReference type="SUPFAM" id="SSF56112">
    <property type="entry name" value="Protein kinase-like (PK-like)"/>
    <property type="match status" value="1"/>
</dbReference>
<keyword evidence="2" id="KW-0723">Serine/threonine-protein kinase</keyword>
<keyword evidence="6 7" id="KW-0067">ATP-binding</keyword>
<evidence type="ECO:0000259" key="10">
    <source>
        <dbReference type="PROSITE" id="PS50011"/>
    </source>
</evidence>
<dbReference type="PROSITE" id="PS00108">
    <property type="entry name" value="PROTEIN_KINASE_ST"/>
    <property type="match status" value="1"/>
</dbReference>
<feature type="compositionally biased region" description="Pro residues" evidence="8">
    <location>
        <begin position="288"/>
        <end position="304"/>
    </location>
</feature>
<evidence type="ECO:0000256" key="1">
    <source>
        <dbReference type="ARBA" id="ARBA00012513"/>
    </source>
</evidence>
<feature type="region of interest" description="Disordered" evidence="8">
    <location>
        <begin position="362"/>
        <end position="413"/>
    </location>
</feature>
<protein>
    <recommendedName>
        <fullName evidence="1">non-specific serine/threonine protein kinase</fullName>
        <ecNumber evidence="1">2.7.11.1</ecNumber>
    </recommendedName>
</protein>
<dbReference type="InterPro" id="IPR017441">
    <property type="entry name" value="Protein_kinase_ATP_BS"/>
</dbReference>
<feature type="transmembrane region" description="Helical" evidence="9">
    <location>
        <begin position="333"/>
        <end position="355"/>
    </location>
</feature>
<evidence type="ECO:0000256" key="9">
    <source>
        <dbReference type="SAM" id="Phobius"/>
    </source>
</evidence>
<feature type="compositionally biased region" description="Polar residues" evidence="8">
    <location>
        <begin position="389"/>
        <end position="402"/>
    </location>
</feature>
<dbReference type="Pfam" id="PF00069">
    <property type="entry name" value="Pkinase"/>
    <property type="match status" value="1"/>
</dbReference>
<keyword evidence="4 7" id="KW-0547">Nucleotide-binding</keyword>
<dbReference type="PROSITE" id="PS50011">
    <property type="entry name" value="PROTEIN_KINASE_DOM"/>
    <property type="match status" value="1"/>
</dbReference>
<keyword evidence="9" id="KW-0472">Membrane</keyword>
<keyword evidence="9" id="KW-1133">Transmembrane helix</keyword>
<dbReference type="PANTHER" id="PTHR43289:SF6">
    <property type="entry name" value="SERINE_THREONINE-PROTEIN KINASE NEKL-3"/>
    <property type="match status" value="1"/>
</dbReference>
<evidence type="ECO:0000256" key="6">
    <source>
        <dbReference type="ARBA" id="ARBA00022840"/>
    </source>
</evidence>
<dbReference type="Gene3D" id="1.10.510.10">
    <property type="entry name" value="Transferase(Phosphotransferase) domain 1"/>
    <property type="match status" value="1"/>
</dbReference>
<dbReference type="CDD" id="cd14014">
    <property type="entry name" value="STKc_PknB_like"/>
    <property type="match status" value="1"/>
</dbReference>
<dbReference type="Gene3D" id="3.30.200.20">
    <property type="entry name" value="Phosphorylase Kinase, domain 1"/>
    <property type="match status" value="1"/>
</dbReference>
<evidence type="ECO:0000256" key="3">
    <source>
        <dbReference type="ARBA" id="ARBA00022679"/>
    </source>
</evidence>
<keyword evidence="3" id="KW-0808">Transferase</keyword>
<comment type="caution">
    <text evidence="11">The sequence shown here is derived from an EMBL/GenBank/DDBJ whole genome shotgun (WGS) entry which is preliminary data.</text>
</comment>
<evidence type="ECO:0000256" key="4">
    <source>
        <dbReference type="ARBA" id="ARBA00022741"/>
    </source>
</evidence>
<dbReference type="EC" id="2.7.11.1" evidence="1"/>
<evidence type="ECO:0000313" key="12">
    <source>
        <dbReference type="Proteomes" id="UP000623010"/>
    </source>
</evidence>
<dbReference type="SMART" id="SM00220">
    <property type="entry name" value="S_TKc"/>
    <property type="match status" value="1"/>
</dbReference>
<keyword evidence="5 11" id="KW-0418">Kinase</keyword>
<reference evidence="11" key="2">
    <citation type="submission" date="2020-09" db="EMBL/GenBank/DDBJ databases">
        <authorList>
            <person name="Sun Q."/>
            <person name="Ohkuma M."/>
        </authorList>
    </citation>
    <scope>NUCLEOTIDE SEQUENCE</scope>
    <source>
        <strain evidence="11">JCM 5016</strain>
    </source>
</reference>
<accession>A0A918RSS1</accession>
<reference evidence="11" key="1">
    <citation type="journal article" date="2014" name="Int. J. Syst. Evol. Microbiol.">
        <title>Complete genome sequence of Corynebacterium casei LMG S-19264T (=DSM 44701T), isolated from a smear-ripened cheese.</title>
        <authorList>
            <consortium name="US DOE Joint Genome Institute (JGI-PGF)"/>
            <person name="Walter F."/>
            <person name="Albersmeier A."/>
            <person name="Kalinowski J."/>
            <person name="Ruckert C."/>
        </authorList>
    </citation>
    <scope>NUCLEOTIDE SEQUENCE</scope>
    <source>
        <strain evidence="11">JCM 5016</strain>
    </source>
</reference>
<feature type="region of interest" description="Disordered" evidence="8">
    <location>
        <begin position="270"/>
        <end position="329"/>
    </location>
</feature>
<name>A0A918RSS1_9ACTN</name>
<dbReference type="InterPro" id="IPR011009">
    <property type="entry name" value="Kinase-like_dom_sf"/>
</dbReference>
<evidence type="ECO:0000256" key="7">
    <source>
        <dbReference type="PROSITE-ProRule" id="PRU10141"/>
    </source>
</evidence>
<feature type="domain" description="Protein kinase" evidence="10">
    <location>
        <begin position="15"/>
        <end position="269"/>
    </location>
</feature>
<keyword evidence="12" id="KW-1185">Reference proteome</keyword>
<feature type="compositionally biased region" description="Low complexity" evidence="8">
    <location>
        <begin position="370"/>
        <end position="388"/>
    </location>
</feature>
<dbReference type="EMBL" id="BMWH01000032">
    <property type="protein sequence ID" value="GHA10934.1"/>
    <property type="molecule type" value="Genomic_DNA"/>
</dbReference>
<gene>
    <name evidence="11" type="ORF">GCM10010389_57510</name>
</gene>
<dbReference type="AlphaFoldDB" id="A0A918RSS1"/>